<protein>
    <submittedName>
        <fullName evidence="1">Uncharacterized protein</fullName>
    </submittedName>
</protein>
<reference evidence="1" key="1">
    <citation type="journal article" date="2023" name="Mol. Phylogenet. Evol.">
        <title>Genome-scale phylogeny and comparative genomics of the fungal order Sordariales.</title>
        <authorList>
            <person name="Hensen N."/>
            <person name="Bonometti L."/>
            <person name="Westerberg I."/>
            <person name="Brannstrom I.O."/>
            <person name="Guillou S."/>
            <person name="Cros-Aarteil S."/>
            <person name="Calhoun S."/>
            <person name="Haridas S."/>
            <person name="Kuo A."/>
            <person name="Mondo S."/>
            <person name="Pangilinan J."/>
            <person name="Riley R."/>
            <person name="LaButti K."/>
            <person name="Andreopoulos B."/>
            <person name="Lipzen A."/>
            <person name="Chen C."/>
            <person name="Yan M."/>
            <person name="Daum C."/>
            <person name="Ng V."/>
            <person name="Clum A."/>
            <person name="Steindorff A."/>
            <person name="Ohm R.A."/>
            <person name="Martin F."/>
            <person name="Silar P."/>
            <person name="Natvig D.O."/>
            <person name="Lalanne C."/>
            <person name="Gautier V."/>
            <person name="Ament-Velasquez S.L."/>
            <person name="Kruys A."/>
            <person name="Hutchinson M.I."/>
            <person name="Powell A.J."/>
            <person name="Barry K."/>
            <person name="Miller A.N."/>
            <person name="Grigoriev I.V."/>
            <person name="Debuchy R."/>
            <person name="Gladieux P."/>
            <person name="Hiltunen Thoren M."/>
            <person name="Johannesson H."/>
        </authorList>
    </citation>
    <scope>NUCLEOTIDE SEQUENCE</scope>
    <source>
        <strain evidence="1">CBS 232.78</strain>
    </source>
</reference>
<name>A0AAE0U8G2_9PEZI</name>
<accession>A0AAE0U8G2</accession>
<evidence type="ECO:0000313" key="1">
    <source>
        <dbReference type="EMBL" id="KAK3394883.1"/>
    </source>
</evidence>
<reference evidence="1" key="2">
    <citation type="submission" date="2023-06" db="EMBL/GenBank/DDBJ databases">
        <authorList>
            <consortium name="Lawrence Berkeley National Laboratory"/>
            <person name="Haridas S."/>
            <person name="Hensen N."/>
            <person name="Bonometti L."/>
            <person name="Westerberg I."/>
            <person name="Brannstrom I.O."/>
            <person name="Guillou S."/>
            <person name="Cros-Aarteil S."/>
            <person name="Calhoun S."/>
            <person name="Kuo A."/>
            <person name="Mondo S."/>
            <person name="Pangilinan J."/>
            <person name="Riley R."/>
            <person name="LaButti K."/>
            <person name="Andreopoulos B."/>
            <person name="Lipzen A."/>
            <person name="Chen C."/>
            <person name="Yanf M."/>
            <person name="Daum C."/>
            <person name="Ng V."/>
            <person name="Clum A."/>
            <person name="Steindorff A."/>
            <person name="Ohm R."/>
            <person name="Martin F."/>
            <person name="Silar P."/>
            <person name="Natvig D."/>
            <person name="Lalanne C."/>
            <person name="Gautier V."/>
            <person name="Ament-velasquez S.L."/>
            <person name="Kruys A."/>
            <person name="Hutchinson M.I."/>
            <person name="Powell A.J."/>
            <person name="Barry K."/>
            <person name="Miller A.N."/>
            <person name="Grigoriev I.V."/>
            <person name="Debuchy R."/>
            <person name="Gladieux P."/>
            <person name="Thoren M.H."/>
            <person name="Johannesson H."/>
        </authorList>
    </citation>
    <scope>NUCLEOTIDE SEQUENCE</scope>
    <source>
        <strain evidence="1">CBS 232.78</strain>
    </source>
</reference>
<gene>
    <name evidence="1" type="ORF">B0H63DRAFT_462312</name>
</gene>
<organism evidence="1 2">
    <name type="scientific">Podospora didyma</name>
    <dbReference type="NCBI Taxonomy" id="330526"/>
    <lineage>
        <taxon>Eukaryota</taxon>
        <taxon>Fungi</taxon>
        <taxon>Dikarya</taxon>
        <taxon>Ascomycota</taxon>
        <taxon>Pezizomycotina</taxon>
        <taxon>Sordariomycetes</taxon>
        <taxon>Sordariomycetidae</taxon>
        <taxon>Sordariales</taxon>
        <taxon>Podosporaceae</taxon>
        <taxon>Podospora</taxon>
    </lineage>
</organism>
<dbReference type="EMBL" id="JAULSW010000001">
    <property type="protein sequence ID" value="KAK3394883.1"/>
    <property type="molecule type" value="Genomic_DNA"/>
</dbReference>
<evidence type="ECO:0000313" key="2">
    <source>
        <dbReference type="Proteomes" id="UP001285441"/>
    </source>
</evidence>
<proteinExistence type="predicted"/>
<keyword evidence="2" id="KW-1185">Reference proteome</keyword>
<comment type="caution">
    <text evidence="1">The sequence shown here is derived from an EMBL/GenBank/DDBJ whole genome shotgun (WGS) entry which is preliminary data.</text>
</comment>
<sequence>MNALEDAHDKIVGMFDGDKQAEIRQLLEGMDAQASLSSPVDLGNRVTALENAQNGAAANSDASPAEIKKQSEIIDRCTKELQQMKTDAAMATTRIETLEFQGKSTLKEVKWIKDFQDAKFQVQDLLSQKLDALATRVSIQETALTAETEQRTADNKLAQSTFQELRKKFDALSSQEGSKDTGNASHSQLATIQANIEKMQTQVDALEYA</sequence>
<dbReference type="AlphaFoldDB" id="A0AAE0U8G2"/>
<dbReference type="Proteomes" id="UP001285441">
    <property type="component" value="Unassembled WGS sequence"/>
</dbReference>